<dbReference type="PANTHER" id="PTHR43792:SF8">
    <property type="entry name" value="[RIBOSOMAL PROTEIN US5]-ALANINE N-ACETYLTRANSFERASE"/>
    <property type="match status" value="1"/>
</dbReference>
<comment type="similarity">
    <text evidence="3">Belongs to the acetyltransferase family. RimJ subfamily.</text>
</comment>
<dbReference type="RefSeq" id="WP_011834985.1">
    <property type="nucleotide sequence ID" value="NZ_AZSI01000009.1"/>
</dbReference>
<dbReference type="GO" id="GO:0016747">
    <property type="term" value="F:acyltransferase activity, transferring groups other than amino-acyl groups"/>
    <property type="evidence" value="ECO:0007669"/>
    <property type="project" value="InterPro"/>
</dbReference>
<dbReference type="Proteomes" id="UP000028401">
    <property type="component" value="Unassembled WGS sequence"/>
</dbReference>
<reference evidence="5 6" key="1">
    <citation type="submission" date="2014-06" db="EMBL/GenBank/DDBJ databases">
        <title>Draft genome sequence of the putrescine producing strain Lactococcus lactis subsp cremoris GE214.</title>
        <authorList>
            <person name="Ladero V."/>
            <person name="Linares D.M."/>
            <person name="del Rio B."/>
            <person name="Mayo B."/>
            <person name="Martin M.C."/>
            <person name="Fernandez M."/>
            <person name="Alvarez M.A."/>
        </authorList>
    </citation>
    <scope>NUCLEOTIDE SEQUENCE [LARGE SCALE GENOMIC DNA]</scope>
    <source>
        <strain evidence="5 6">GE214</strain>
    </source>
</reference>
<dbReference type="InterPro" id="IPR000182">
    <property type="entry name" value="GNAT_dom"/>
</dbReference>
<proteinExistence type="inferred from homology"/>
<dbReference type="SMR" id="A0A084ADH9"/>
<dbReference type="InterPro" id="IPR016181">
    <property type="entry name" value="Acyl_CoA_acyltransferase"/>
</dbReference>
<accession>A0A084ADH9</accession>
<evidence type="ECO:0000256" key="3">
    <source>
        <dbReference type="ARBA" id="ARBA00038502"/>
    </source>
</evidence>
<gene>
    <name evidence="5" type="ORF">U725_00491</name>
</gene>
<dbReference type="Pfam" id="PF13302">
    <property type="entry name" value="Acetyltransf_3"/>
    <property type="match status" value="1"/>
</dbReference>
<evidence type="ECO:0000259" key="4">
    <source>
        <dbReference type="Pfam" id="PF13302"/>
    </source>
</evidence>
<organism evidence="5 6">
    <name type="scientific">Lactococcus cremoris subsp. cremoris GE214</name>
    <dbReference type="NCBI Taxonomy" id="1415168"/>
    <lineage>
        <taxon>Bacteria</taxon>
        <taxon>Bacillati</taxon>
        <taxon>Bacillota</taxon>
        <taxon>Bacilli</taxon>
        <taxon>Lactobacillales</taxon>
        <taxon>Streptococcaceae</taxon>
        <taxon>Lactococcus</taxon>
        <taxon>Lactococcus cremoris subsp. cremoris</taxon>
    </lineage>
</organism>
<dbReference type="SUPFAM" id="SSF55729">
    <property type="entry name" value="Acyl-CoA N-acyltransferases (Nat)"/>
    <property type="match status" value="1"/>
</dbReference>
<dbReference type="PANTHER" id="PTHR43792">
    <property type="entry name" value="GNAT FAMILY, PUTATIVE (AFU_ORTHOLOGUE AFUA_3G00765)-RELATED-RELATED"/>
    <property type="match status" value="1"/>
</dbReference>
<dbReference type="PATRIC" id="fig|1415168.3.peg.519"/>
<comment type="caution">
    <text evidence="5">The sequence shown here is derived from an EMBL/GenBank/DDBJ whole genome shotgun (WGS) entry which is preliminary data.</text>
</comment>
<name>A0A084ADH9_LACLC</name>
<evidence type="ECO:0000313" key="5">
    <source>
        <dbReference type="EMBL" id="KEY63358.1"/>
    </source>
</evidence>
<dbReference type="Gene3D" id="3.40.630.30">
    <property type="match status" value="1"/>
</dbReference>
<feature type="domain" description="N-acetyltransferase" evidence="4">
    <location>
        <begin position="8"/>
        <end position="151"/>
    </location>
</feature>
<dbReference type="InterPro" id="IPR051531">
    <property type="entry name" value="N-acetyltransferase"/>
</dbReference>
<dbReference type="EMBL" id="AZSI01000009">
    <property type="protein sequence ID" value="KEY63358.1"/>
    <property type="molecule type" value="Genomic_DNA"/>
</dbReference>
<evidence type="ECO:0000256" key="1">
    <source>
        <dbReference type="ARBA" id="ARBA00022679"/>
    </source>
</evidence>
<protein>
    <submittedName>
        <fullName evidence="5">Putative acetyltransferase</fullName>
    </submittedName>
</protein>
<evidence type="ECO:0000256" key="2">
    <source>
        <dbReference type="ARBA" id="ARBA00023315"/>
    </source>
</evidence>
<evidence type="ECO:0000313" key="6">
    <source>
        <dbReference type="Proteomes" id="UP000028401"/>
    </source>
</evidence>
<keyword evidence="2" id="KW-0012">Acyltransferase</keyword>
<sequence>MLLLKTKRMILRNFKLSDAAAVYTYAKNPKIGPIAGWPVHTSIAESASMIEKYFMSPHIFAITLIDNPSHAIGLIGLELTDEGNGKDFMSSGEAEISYWIGEPYWGNGLVPEAIETIVSHAFNHLNLETIWCGYKDGNLQSKIAQEKQGFKHRLTKTDMYNPYLNEVIIEHFTSLTKKDWESK</sequence>
<dbReference type="AlphaFoldDB" id="A0A084ADH9"/>
<keyword evidence="1 5" id="KW-0808">Transferase</keyword>